<sequence>MGLVLERLKDPLQGSNQVSKFPDLFELPPELSLNILKHLNATDLCLAACVWQTLANDEILWLGSNWAYASIYSRARRENISFRRIYLALDEGTLTFNANYAQGLNYFIEHNLIDDDAMEIGKFIHNTRKLKITEKRKLLQNRRDVLERLIELQSYENQFLPNALRNFFAKLDAPEERNEYLSVLIETFSKRFCECNKEIGLTADKKTCRCLPNDGCWPNPTLWELFNVSIDGRLLRPLPSASPCYNNSSLSQECNSTRAQWRNAQWRSNQVGAMQNPNWETNGNLSCTITYQQQCHQGSVPVYGVNATSILHVQESVKFARKYNLRLVVKTTGHDYIGRSTAAAGGFVQGGGHGPLARLHGLSADNVLQFEVVTADGQVRIANQCENKDLFWALRGGGGGTFGILISATYRTFASPTITFGFYSVNSENETMYNNFITDFIRYHTTLDALGWAGYFYMTDTNIEIAYFLPNGNVSSANTTFTQLLSKHTEMNITENIVPFTSFYEFFHYIIEPANPTGSNVLLGSRLIPELLIHNNPDQVAQTLINIK</sequence>
<protein>
    <recommendedName>
        <fullName evidence="6">SEC7 domain-containing protein</fullName>
    </recommendedName>
</protein>
<dbReference type="Pfam" id="PF12937">
    <property type="entry name" value="F-box-like"/>
    <property type="match status" value="1"/>
</dbReference>
<dbReference type="Gene3D" id="1.10.220.20">
    <property type="match status" value="1"/>
</dbReference>
<gene>
    <name evidence="7" type="ORF">OVA965_LOCUS15661</name>
    <name evidence="8" type="ORF">TMI583_LOCUS15669</name>
</gene>
<evidence type="ECO:0000313" key="7">
    <source>
        <dbReference type="EMBL" id="CAF1024251.1"/>
    </source>
</evidence>
<evidence type="ECO:0000256" key="2">
    <source>
        <dbReference type="ARBA" id="ARBA00005466"/>
    </source>
</evidence>
<evidence type="ECO:0000313" key="8">
    <source>
        <dbReference type="EMBL" id="CAF3792723.1"/>
    </source>
</evidence>
<dbReference type="Gene3D" id="3.30.465.10">
    <property type="match status" value="2"/>
</dbReference>
<dbReference type="InterPro" id="IPR036047">
    <property type="entry name" value="F-box-like_dom_sf"/>
</dbReference>
<dbReference type="EMBL" id="CAJOBA010007105">
    <property type="protein sequence ID" value="CAF3792723.1"/>
    <property type="molecule type" value="Genomic_DNA"/>
</dbReference>
<evidence type="ECO:0000256" key="1">
    <source>
        <dbReference type="ARBA" id="ARBA00001974"/>
    </source>
</evidence>
<dbReference type="InterPro" id="IPR000904">
    <property type="entry name" value="Sec7_dom"/>
</dbReference>
<keyword evidence="4" id="KW-0274">FAD</keyword>
<dbReference type="GO" id="GO:0032012">
    <property type="term" value="P:regulation of ARF protein signal transduction"/>
    <property type="evidence" value="ECO:0007669"/>
    <property type="project" value="InterPro"/>
</dbReference>
<dbReference type="PANTHER" id="PTHR42973">
    <property type="entry name" value="BINDING OXIDOREDUCTASE, PUTATIVE (AFU_ORTHOLOGUE AFUA_1G17690)-RELATED"/>
    <property type="match status" value="1"/>
</dbReference>
<dbReference type="PANTHER" id="PTHR42973:SF39">
    <property type="entry name" value="FAD-BINDING PCMH-TYPE DOMAIN-CONTAINING PROTEIN"/>
    <property type="match status" value="1"/>
</dbReference>
<dbReference type="SUPFAM" id="SSF56176">
    <property type="entry name" value="FAD-binding/transporter-associated domain-like"/>
    <property type="match status" value="1"/>
</dbReference>
<dbReference type="Gene3D" id="1.10.1000.11">
    <property type="entry name" value="Arf Nucleotide-binding Site Opener,domain 2"/>
    <property type="match status" value="1"/>
</dbReference>
<dbReference type="GO" id="GO:0016491">
    <property type="term" value="F:oxidoreductase activity"/>
    <property type="evidence" value="ECO:0007669"/>
    <property type="project" value="UniProtKB-KW"/>
</dbReference>
<dbReference type="CDD" id="cd22088">
    <property type="entry name" value="F-box_FBXO8"/>
    <property type="match status" value="1"/>
</dbReference>
<comment type="cofactor">
    <cofactor evidence="1">
        <name>FAD</name>
        <dbReference type="ChEBI" id="CHEBI:57692"/>
    </cofactor>
</comment>
<dbReference type="InterPro" id="IPR050416">
    <property type="entry name" value="FAD-linked_Oxidoreductase"/>
</dbReference>
<dbReference type="InterPro" id="IPR036318">
    <property type="entry name" value="FAD-bd_PCMH-like_sf"/>
</dbReference>
<organism evidence="7 9">
    <name type="scientific">Didymodactylos carnosus</name>
    <dbReference type="NCBI Taxonomy" id="1234261"/>
    <lineage>
        <taxon>Eukaryota</taxon>
        <taxon>Metazoa</taxon>
        <taxon>Spiralia</taxon>
        <taxon>Gnathifera</taxon>
        <taxon>Rotifera</taxon>
        <taxon>Eurotatoria</taxon>
        <taxon>Bdelloidea</taxon>
        <taxon>Philodinida</taxon>
        <taxon>Philodinidae</taxon>
        <taxon>Didymodactylos</taxon>
    </lineage>
</organism>
<accession>A0A8S2DSR5</accession>
<dbReference type="InterPro" id="IPR048003">
    <property type="entry name" value="FBXO8_F-box"/>
</dbReference>
<dbReference type="Proteomes" id="UP000682733">
    <property type="component" value="Unassembled WGS sequence"/>
</dbReference>
<dbReference type="Pfam" id="PF01369">
    <property type="entry name" value="Sec7"/>
    <property type="match status" value="1"/>
</dbReference>
<dbReference type="SUPFAM" id="SSF48425">
    <property type="entry name" value="Sec7 domain"/>
    <property type="match status" value="1"/>
</dbReference>
<dbReference type="InterPro" id="IPR006094">
    <property type="entry name" value="Oxid_FAD_bind_N"/>
</dbReference>
<evidence type="ECO:0000313" key="9">
    <source>
        <dbReference type="Proteomes" id="UP000677228"/>
    </source>
</evidence>
<feature type="domain" description="SEC7" evidence="6">
    <location>
        <begin position="78"/>
        <end position="211"/>
    </location>
</feature>
<dbReference type="InterPro" id="IPR016169">
    <property type="entry name" value="FAD-bd_PCMH_sub2"/>
</dbReference>
<dbReference type="GO" id="GO:0050660">
    <property type="term" value="F:flavin adenine dinucleotide binding"/>
    <property type="evidence" value="ECO:0007669"/>
    <property type="project" value="InterPro"/>
</dbReference>
<dbReference type="InterPro" id="IPR001810">
    <property type="entry name" value="F-box_dom"/>
</dbReference>
<dbReference type="AlphaFoldDB" id="A0A8S2DSR5"/>
<reference evidence="7" key="1">
    <citation type="submission" date="2021-02" db="EMBL/GenBank/DDBJ databases">
        <authorList>
            <person name="Nowell W R."/>
        </authorList>
    </citation>
    <scope>NUCLEOTIDE SEQUENCE</scope>
</reference>
<dbReference type="Proteomes" id="UP000677228">
    <property type="component" value="Unassembled WGS sequence"/>
</dbReference>
<dbReference type="Pfam" id="PF01565">
    <property type="entry name" value="FAD_binding_4"/>
    <property type="match status" value="1"/>
</dbReference>
<name>A0A8S2DSR5_9BILA</name>
<dbReference type="SUPFAM" id="SSF81383">
    <property type="entry name" value="F-box domain"/>
    <property type="match status" value="1"/>
</dbReference>
<evidence type="ECO:0000259" key="6">
    <source>
        <dbReference type="PROSITE" id="PS50190"/>
    </source>
</evidence>
<evidence type="ECO:0000256" key="3">
    <source>
        <dbReference type="ARBA" id="ARBA00022630"/>
    </source>
</evidence>
<keyword evidence="5" id="KW-0560">Oxidoreductase</keyword>
<comment type="similarity">
    <text evidence="2">Belongs to the oxygen-dependent FAD-linked oxidoreductase family.</text>
</comment>
<dbReference type="InterPro" id="IPR023394">
    <property type="entry name" value="Sec7_C_sf"/>
</dbReference>
<evidence type="ECO:0000256" key="4">
    <source>
        <dbReference type="ARBA" id="ARBA00022827"/>
    </source>
</evidence>
<dbReference type="Gene3D" id="1.20.1280.50">
    <property type="match status" value="1"/>
</dbReference>
<dbReference type="InterPro" id="IPR035999">
    <property type="entry name" value="Sec7_dom_sf"/>
</dbReference>
<feature type="non-terminal residue" evidence="7">
    <location>
        <position position="1"/>
    </location>
</feature>
<comment type="caution">
    <text evidence="7">The sequence shown here is derived from an EMBL/GenBank/DDBJ whole genome shotgun (WGS) entry which is preliminary data.</text>
</comment>
<dbReference type="GO" id="GO:0005085">
    <property type="term" value="F:guanyl-nucleotide exchange factor activity"/>
    <property type="evidence" value="ECO:0007669"/>
    <property type="project" value="InterPro"/>
</dbReference>
<dbReference type="PROSITE" id="PS50190">
    <property type="entry name" value="SEC7"/>
    <property type="match status" value="1"/>
</dbReference>
<proteinExistence type="inferred from homology"/>
<evidence type="ECO:0000256" key="5">
    <source>
        <dbReference type="ARBA" id="ARBA00023002"/>
    </source>
</evidence>
<keyword evidence="3" id="KW-0285">Flavoprotein</keyword>
<dbReference type="SMART" id="SM00222">
    <property type="entry name" value="Sec7"/>
    <property type="match status" value="1"/>
</dbReference>
<dbReference type="EMBL" id="CAJNOK010007095">
    <property type="protein sequence ID" value="CAF1024251.1"/>
    <property type="molecule type" value="Genomic_DNA"/>
</dbReference>